<evidence type="ECO:0000256" key="1">
    <source>
        <dbReference type="ARBA" id="ARBA00000553"/>
    </source>
</evidence>
<dbReference type="RefSeq" id="WP_336663963.1">
    <property type="nucleotide sequence ID" value="NZ_JBBCRB010000007.1"/>
</dbReference>
<keyword evidence="7" id="KW-0378">Hydrolase</keyword>
<dbReference type="PANTHER" id="PTHR30616">
    <property type="entry name" value="UNCHARACTERIZED PROTEIN YFIH"/>
    <property type="match status" value="1"/>
</dbReference>
<comment type="caution">
    <text evidence="13">The sequence shown here is derived from an EMBL/GenBank/DDBJ whole genome shotgun (WGS) entry which is preliminary data.</text>
</comment>
<comment type="catalytic activity">
    <reaction evidence="1">
        <text>inosine + phosphate = alpha-D-ribose 1-phosphate + hypoxanthine</text>
        <dbReference type="Rhea" id="RHEA:27646"/>
        <dbReference type="ChEBI" id="CHEBI:17368"/>
        <dbReference type="ChEBI" id="CHEBI:17596"/>
        <dbReference type="ChEBI" id="CHEBI:43474"/>
        <dbReference type="ChEBI" id="CHEBI:57720"/>
        <dbReference type="EC" id="2.4.2.1"/>
    </reaction>
    <physiologicalReaction direction="left-to-right" evidence="1">
        <dbReference type="Rhea" id="RHEA:27647"/>
    </physiologicalReaction>
</comment>
<evidence type="ECO:0000256" key="3">
    <source>
        <dbReference type="ARBA" id="ARBA00003215"/>
    </source>
</evidence>
<keyword evidence="6" id="KW-0479">Metal-binding</keyword>
<evidence type="ECO:0000313" key="13">
    <source>
        <dbReference type="EMBL" id="MEL5988992.1"/>
    </source>
</evidence>
<dbReference type="Proteomes" id="UP001398420">
    <property type="component" value="Unassembled WGS sequence"/>
</dbReference>
<comment type="similarity">
    <text evidence="4 12">Belongs to the purine nucleoside phosphorylase YfiH/LACC1 family.</text>
</comment>
<comment type="function">
    <text evidence="3">Purine nucleoside enzyme that catalyzes the phosphorolysis of adenosine and inosine nucleosides, yielding D-ribose 1-phosphate and the respective free bases, adenine and hypoxanthine. Also catalyzes the phosphorolysis of S-methyl-5'-thioadenosine into adenine and S-methyl-5-thio-alpha-D-ribose 1-phosphate. Also has adenosine deaminase activity.</text>
</comment>
<evidence type="ECO:0000256" key="8">
    <source>
        <dbReference type="ARBA" id="ARBA00022833"/>
    </source>
</evidence>
<accession>A0ABU9LLX4</accession>
<evidence type="ECO:0000256" key="9">
    <source>
        <dbReference type="ARBA" id="ARBA00047989"/>
    </source>
</evidence>
<evidence type="ECO:0000256" key="10">
    <source>
        <dbReference type="ARBA" id="ARBA00048968"/>
    </source>
</evidence>
<comment type="catalytic activity">
    <reaction evidence="10">
        <text>adenosine + phosphate = alpha-D-ribose 1-phosphate + adenine</text>
        <dbReference type="Rhea" id="RHEA:27642"/>
        <dbReference type="ChEBI" id="CHEBI:16335"/>
        <dbReference type="ChEBI" id="CHEBI:16708"/>
        <dbReference type="ChEBI" id="CHEBI:43474"/>
        <dbReference type="ChEBI" id="CHEBI:57720"/>
        <dbReference type="EC" id="2.4.2.1"/>
    </reaction>
    <physiologicalReaction direction="left-to-right" evidence="10">
        <dbReference type="Rhea" id="RHEA:27643"/>
    </physiologicalReaction>
</comment>
<comment type="catalytic activity">
    <reaction evidence="11">
        <text>S-methyl-5'-thioadenosine + phosphate = 5-(methylsulfanyl)-alpha-D-ribose 1-phosphate + adenine</text>
        <dbReference type="Rhea" id="RHEA:11852"/>
        <dbReference type="ChEBI" id="CHEBI:16708"/>
        <dbReference type="ChEBI" id="CHEBI:17509"/>
        <dbReference type="ChEBI" id="CHEBI:43474"/>
        <dbReference type="ChEBI" id="CHEBI:58533"/>
        <dbReference type="EC" id="2.4.2.28"/>
    </reaction>
    <physiologicalReaction direction="left-to-right" evidence="11">
        <dbReference type="Rhea" id="RHEA:11853"/>
    </physiologicalReaction>
</comment>
<dbReference type="InterPro" id="IPR038371">
    <property type="entry name" value="Cu_polyphenol_OxRdtase_sf"/>
</dbReference>
<evidence type="ECO:0000256" key="6">
    <source>
        <dbReference type="ARBA" id="ARBA00022723"/>
    </source>
</evidence>
<keyword evidence="8" id="KW-0862">Zinc</keyword>
<keyword evidence="14" id="KW-1185">Reference proteome</keyword>
<dbReference type="NCBIfam" id="TIGR00726">
    <property type="entry name" value="peptidoglycan editing factor PgeF"/>
    <property type="match status" value="1"/>
</dbReference>
<dbReference type="Pfam" id="PF02578">
    <property type="entry name" value="Cu-oxidase_4"/>
    <property type="match status" value="1"/>
</dbReference>
<proteinExistence type="inferred from homology"/>
<dbReference type="Gene3D" id="3.60.140.10">
    <property type="entry name" value="CNF1/YfiH-like putative cysteine hydrolases"/>
    <property type="match status" value="1"/>
</dbReference>
<evidence type="ECO:0000256" key="12">
    <source>
        <dbReference type="RuleBase" id="RU361274"/>
    </source>
</evidence>
<comment type="cofactor">
    <cofactor evidence="2">
        <name>Zn(2+)</name>
        <dbReference type="ChEBI" id="CHEBI:29105"/>
    </cofactor>
</comment>
<evidence type="ECO:0000256" key="5">
    <source>
        <dbReference type="ARBA" id="ARBA00022679"/>
    </source>
</evidence>
<evidence type="ECO:0000313" key="14">
    <source>
        <dbReference type="Proteomes" id="UP001398420"/>
    </source>
</evidence>
<name>A0ABU9LLX4_9BACL</name>
<dbReference type="EMBL" id="JBCEWA010000008">
    <property type="protein sequence ID" value="MEL5988992.1"/>
    <property type="molecule type" value="Genomic_DNA"/>
</dbReference>
<organism evidence="13 14">
    <name type="scientific">Kurthia gibsonii</name>
    <dbReference type="NCBI Taxonomy" id="33946"/>
    <lineage>
        <taxon>Bacteria</taxon>
        <taxon>Bacillati</taxon>
        <taxon>Bacillota</taxon>
        <taxon>Bacilli</taxon>
        <taxon>Bacillales</taxon>
        <taxon>Caryophanaceae</taxon>
        <taxon>Kurthia</taxon>
    </lineage>
</organism>
<gene>
    <name evidence="13" type="primary">pgeF</name>
    <name evidence="13" type="ORF">AAF454_11320</name>
</gene>
<evidence type="ECO:0000256" key="4">
    <source>
        <dbReference type="ARBA" id="ARBA00007353"/>
    </source>
</evidence>
<comment type="catalytic activity">
    <reaction evidence="9">
        <text>adenosine + H2O + H(+) = inosine + NH4(+)</text>
        <dbReference type="Rhea" id="RHEA:24408"/>
        <dbReference type="ChEBI" id="CHEBI:15377"/>
        <dbReference type="ChEBI" id="CHEBI:15378"/>
        <dbReference type="ChEBI" id="CHEBI:16335"/>
        <dbReference type="ChEBI" id="CHEBI:17596"/>
        <dbReference type="ChEBI" id="CHEBI:28938"/>
        <dbReference type="EC" id="3.5.4.4"/>
    </reaction>
    <physiologicalReaction direction="left-to-right" evidence="9">
        <dbReference type="Rhea" id="RHEA:24409"/>
    </physiologicalReaction>
</comment>
<dbReference type="InterPro" id="IPR011324">
    <property type="entry name" value="Cytotoxic_necrot_fac-like_cat"/>
</dbReference>
<dbReference type="PANTHER" id="PTHR30616:SF2">
    <property type="entry name" value="PURINE NUCLEOSIDE PHOSPHORYLASE LACC1"/>
    <property type="match status" value="1"/>
</dbReference>
<keyword evidence="5" id="KW-0808">Transferase</keyword>
<evidence type="ECO:0000256" key="2">
    <source>
        <dbReference type="ARBA" id="ARBA00001947"/>
    </source>
</evidence>
<protein>
    <recommendedName>
        <fullName evidence="12">Purine nucleoside phosphorylase</fullName>
    </recommendedName>
</protein>
<reference evidence="13 14" key="1">
    <citation type="submission" date="2024-04" db="EMBL/GenBank/DDBJ databases">
        <authorList>
            <person name="Wu Y.S."/>
            <person name="Zhang L."/>
        </authorList>
    </citation>
    <scope>NUCLEOTIDE SEQUENCE [LARGE SCALE GENOMIC DNA]</scope>
    <source>
        <strain evidence="13 14">KG-01</strain>
    </source>
</reference>
<dbReference type="InterPro" id="IPR003730">
    <property type="entry name" value="Cu_polyphenol_OxRdtase"/>
</dbReference>
<sequence length="252" mass="28700">MKIQYIRQDNEIVSGITLKDETEPEVYNLALHCCQEATAVLNNRRALADELGVELEQLICANQTHSANLYKVTKDDLGRGSTDADTAIPNTDALYTFEKDLVLCTFTADCVPVTFYDPTSGLIGVIHSGWQGTVKEISLRVMDFLKNRERLNPENLQVHIGTALSQHHFEVDEDVYIRFKALGYANNFIYFNEDTSKYHIDNQLVVKTQFELSGVPSDNIQIDPTCTFDSIEGFSYRQCKQDGRHLTFIYRR</sequence>
<dbReference type="CDD" id="cd16833">
    <property type="entry name" value="YfiH"/>
    <property type="match status" value="1"/>
</dbReference>
<dbReference type="SUPFAM" id="SSF64438">
    <property type="entry name" value="CNF1/YfiH-like putative cysteine hydrolases"/>
    <property type="match status" value="1"/>
</dbReference>
<evidence type="ECO:0000256" key="11">
    <source>
        <dbReference type="ARBA" id="ARBA00049893"/>
    </source>
</evidence>
<evidence type="ECO:0000256" key="7">
    <source>
        <dbReference type="ARBA" id="ARBA00022801"/>
    </source>
</evidence>